<name>A0A974CJP7_XENLA</name>
<evidence type="ECO:0000313" key="2">
    <source>
        <dbReference type="Proteomes" id="UP000694892"/>
    </source>
</evidence>
<dbReference type="EMBL" id="CM004477">
    <property type="protein sequence ID" value="OCT73920.1"/>
    <property type="molecule type" value="Genomic_DNA"/>
</dbReference>
<gene>
    <name evidence="1" type="ORF">XELAEV_18032883mg</name>
</gene>
<reference evidence="2" key="1">
    <citation type="journal article" date="2016" name="Nature">
        <title>Genome evolution in the allotetraploid frog Xenopus laevis.</title>
        <authorList>
            <person name="Session A.M."/>
            <person name="Uno Y."/>
            <person name="Kwon T."/>
            <person name="Chapman J.A."/>
            <person name="Toyoda A."/>
            <person name="Takahashi S."/>
            <person name="Fukui A."/>
            <person name="Hikosaka A."/>
            <person name="Suzuki A."/>
            <person name="Kondo M."/>
            <person name="van Heeringen S.J."/>
            <person name="Quigley I."/>
            <person name="Heinz S."/>
            <person name="Ogino H."/>
            <person name="Ochi H."/>
            <person name="Hellsten U."/>
            <person name="Lyons J.B."/>
            <person name="Simakov O."/>
            <person name="Putnam N."/>
            <person name="Stites J."/>
            <person name="Kuroki Y."/>
            <person name="Tanaka T."/>
            <person name="Michiue T."/>
            <person name="Watanabe M."/>
            <person name="Bogdanovic O."/>
            <person name="Lister R."/>
            <person name="Georgiou G."/>
            <person name="Paranjpe S.S."/>
            <person name="van Kruijsbergen I."/>
            <person name="Shu S."/>
            <person name="Carlson J."/>
            <person name="Kinoshita T."/>
            <person name="Ohta Y."/>
            <person name="Mawaribuchi S."/>
            <person name="Jenkins J."/>
            <person name="Grimwood J."/>
            <person name="Schmutz J."/>
            <person name="Mitros T."/>
            <person name="Mozaffari S.V."/>
            <person name="Suzuki Y."/>
            <person name="Haramoto Y."/>
            <person name="Yamamoto T.S."/>
            <person name="Takagi C."/>
            <person name="Heald R."/>
            <person name="Miller K."/>
            <person name="Haudenschild C."/>
            <person name="Kitzman J."/>
            <person name="Nakayama T."/>
            <person name="Izutsu Y."/>
            <person name="Robert J."/>
            <person name="Fortriede J."/>
            <person name="Burns K."/>
            <person name="Lotay V."/>
            <person name="Karimi K."/>
            <person name="Yasuoka Y."/>
            <person name="Dichmann D.S."/>
            <person name="Flajnik M.F."/>
            <person name="Houston D.W."/>
            <person name="Shendure J."/>
            <person name="DuPasquier L."/>
            <person name="Vize P.D."/>
            <person name="Zorn A.M."/>
            <person name="Ito M."/>
            <person name="Marcotte E.M."/>
            <person name="Wallingford J.B."/>
            <person name="Ito Y."/>
            <person name="Asashima M."/>
            <person name="Ueno N."/>
            <person name="Matsuda Y."/>
            <person name="Veenstra G.J."/>
            <person name="Fujiyama A."/>
            <person name="Harland R.M."/>
            <person name="Taira M."/>
            <person name="Rokhsar D.S."/>
        </authorList>
    </citation>
    <scope>NUCLEOTIDE SEQUENCE [LARGE SCALE GENOMIC DNA]</scope>
    <source>
        <strain evidence="2">J</strain>
    </source>
</reference>
<dbReference type="AlphaFoldDB" id="A0A974CJP7"/>
<evidence type="ECO:0000313" key="1">
    <source>
        <dbReference type="EMBL" id="OCT73920.1"/>
    </source>
</evidence>
<proteinExistence type="predicted"/>
<protein>
    <submittedName>
        <fullName evidence="1">Uncharacterized protein</fullName>
    </submittedName>
</protein>
<accession>A0A974CJP7</accession>
<dbReference type="Proteomes" id="UP000694892">
    <property type="component" value="Chromosome 6S"/>
</dbReference>
<sequence length="74" mass="8569">MPNQSTTNLTRFLVFTIETLTLQELQRLLRGGLILPHVMRFESPIVSHRSLMVGFEMELVFQKKRSLTLIVKAL</sequence>
<organism evidence="1 2">
    <name type="scientific">Xenopus laevis</name>
    <name type="common">African clawed frog</name>
    <dbReference type="NCBI Taxonomy" id="8355"/>
    <lineage>
        <taxon>Eukaryota</taxon>
        <taxon>Metazoa</taxon>
        <taxon>Chordata</taxon>
        <taxon>Craniata</taxon>
        <taxon>Vertebrata</taxon>
        <taxon>Euteleostomi</taxon>
        <taxon>Amphibia</taxon>
        <taxon>Batrachia</taxon>
        <taxon>Anura</taxon>
        <taxon>Pipoidea</taxon>
        <taxon>Pipidae</taxon>
        <taxon>Xenopodinae</taxon>
        <taxon>Xenopus</taxon>
        <taxon>Xenopus</taxon>
    </lineage>
</organism>